<gene>
    <name evidence="2" type="ORF">Amon01_000386700</name>
</gene>
<dbReference type="Proteomes" id="UP001165063">
    <property type="component" value="Unassembled WGS sequence"/>
</dbReference>
<protein>
    <submittedName>
        <fullName evidence="2">Unnamed protein product</fullName>
    </submittedName>
</protein>
<feature type="compositionally biased region" description="Polar residues" evidence="1">
    <location>
        <begin position="17"/>
        <end position="29"/>
    </location>
</feature>
<proteinExistence type="predicted"/>
<accession>A0A9W6YY74</accession>
<name>A0A9W6YY74_AMBMO</name>
<feature type="region of interest" description="Disordered" evidence="1">
    <location>
        <begin position="1"/>
        <end position="29"/>
    </location>
</feature>
<dbReference type="EMBL" id="BSXU01001738">
    <property type="protein sequence ID" value="GMG30527.1"/>
    <property type="molecule type" value="Genomic_DNA"/>
</dbReference>
<feature type="compositionally biased region" description="Basic residues" evidence="1">
    <location>
        <begin position="7"/>
        <end position="16"/>
    </location>
</feature>
<dbReference type="AlphaFoldDB" id="A0A9W6YY74"/>
<evidence type="ECO:0000313" key="3">
    <source>
        <dbReference type="Proteomes" id="UP001165063"/>
    </source>
</evidence>
<organism evidence="2 3">
    <name type="scientific">Ambrosiozyma monospora</name>
    <name type="common">Yeast</name>
    <name type="synonym">Endomycopsis monosporus</name>
    <dbReference type="NCBI Taxonomy" id="43982"/>
    <lineage>
        <taxon>Eukaryota</taxon>
        <taxon>Fungi</taxon>
        <taxon>Dikarya</taxon>
        <taxon>Ascomycota</taxon>
        <taxon>Saccharomycotina</taxon>
        <taxon>Pichiomycetes</taxon>
        <taxon>Pichiales</taxon>
        <taxon>Pichiaceae</taxon>
        <taxon>Ambrosiozyma</taxon>
    </lineage>
</organism>
<sequence length="656" mass="75007">MASHAHSYYKRRKHSGRTNTAQRPVGNESNQLDGLPVGIQRCKQILQALPIELIFEIYYSTLKQNITEFSKNWKFDEDPIEARVFEMLLNDYPLQINSACCLISVKKDSPQEFVDKSWYLNHTDIPMTLIKVSHEKIYKFLKTSSSKPTCIISQLGTPPFWMQMTNLYGDYHLVSPDSLKSLPRKCVAKVTEMEFPPSDVSNKDLCLSRWQNSSDHNLKKCRFHLDGSTIDCLDTIVRCETLKQLVLLVKTGFINSATQDQLNYLVTVCHSSSFKTEIFITLSDSFMLDREMESTIRDDRILNFVDILGSYITVIDIKYTGLKGTLYKLFSSLDNIRNITLSTQFDRDYNNDDDGHSDTALYEIDAPSATSIALYYSFVVKGVLPLYLTNMESLKRVLIKDCHQLDEKLMNTMPDTVEYLALKSVKICNKDIKLPSQLKSLIIMQPSDNTHWAPNFSQLIHLRTLRMHDYSSLQLVADHLSYIPPNLTALSIEAKDGKQRYNFDEIELTRLTKLSELTLSLKHENPEAVIQFQSLPPSLTSLNWDFMDEPCKFKNDVSSIQFQFMNGTDTSCFGASMKGRSLSLEESDLHKVRSIQLMVASSDITVKLKEVPENLELFNVSFRKDKLSKVKIVVNQITDNVRHCGLTTSPNCQIQA</sequence>
<reference evidence="2" key="1">
    <citation type="submission" date="2023-04" db="EMBL/GenBank/DDBJ databases">
        <title>Ambrosiozyma monospora NBRC 1965.</title>
        <authorList>
            <person name="Ichikawa N."/>
            <person name="Sato H."/>
            <person name="Tonouchi N."/>
        </authorList>
    </citation>
    <scope>NUCLEOTIDE SEQUENCE</scope>
    <source>
        <strain evidence="2">NBRC 1965</strain>
    </source>
</reference>
<dbReference type="SUPFAM" id="SSF52047">
    <property type="entry name" value="RNI-like"/>
    <property type="match status" value="1"/>
</dbReference>
<evidence type="ECO:0000256" key="1">
    <source>
        <dbReference type="SAM" id="MobiDB-lite"/>
    </source>
</evidence>
<evidence type="ECO:0000313" key="2">
    <source>
        <dbReference type="EMBL" id="GMG30527.1"/>
    </source>
</evidence>
<keyword evidence="3" id="KW-1185">Reference proteome</keyword>
<comment type="caution">
    <text evidence="2">The sequence shown here is derived from an EMBL/GenBank/DDBJ whole genome shotgun (WGS) entry which is preliminary data.</text>
</comment>